<dbReference type="Gene3D" id="3.40.630.30">
    <property type="match status" value="1"/>
</dbReference>
<dbReference type="InterPro" id="IPR012349">
    <property type="entry name" value="Split_barrel_FMN-bd"/>
</dbReference>
<dbReference type="InterPro" id="IPR016181">
    <property type="entry name" value="Acyl_CoA_acyltransferase"/>
</dbReference>
<name>A0A8H4JGG6_9HYPO</name>
<dbReference type="SUPFAM" id="SSF55729">
    <property type="entry name" value="Acyl-CoA N-acyltransferases (Nat)"/>
    <property type="match status" value="1"/>
</dbReference>
<dbReference type="Pfam" id="PF04299">
    <property type="entry name" value="FMN_bind_2"/>
    <property type="match status" value="1"/>
</dbReference>
<dbReference type="EMBL" id="JAADJF010000292">
    <property type="protein sequence ID" value="KAF4426559.1"/>
    <property type="molecule type" value="Genomic_DNA"/>
</dbReference>
<evidence type="ECO:0000313" key="3">
    <source>
        <dbReference type="Proteomes" id="UP000536711"/>
    </source>
</evidence>
<protein>
    <submittedName>
        <fullName evidence="2">Transcriptional regulator</fullName>
    </submittedName>
</protein>
<dbReference type="Gene3D" id="2.30.110.10">
    <property type="entry name" value="Electron Transport, Fmn-binding Protein, Chain A"/>
    <property type="match status" value="1"/>
</dbReference>
<dbReference type="SUPFAM" id="SSF50475">
    <property type="entry name" value="FMN-binding split barrel"/>
    <property type="match status" value="1"/>
</dbReference>
<reference evidence="2 3" key="1">
    <citation type="submission" date="2020-01" db="EMBL/GenBank/DDBJ databases">
        <title>Identification and distribution of gene clusters putatively required for synthesis of sphingolipid metabolism inhibitors in phylogenetically diverse species of the filamentous fungus Fusarium.</title>
        <authorList>
            <person name="Kim H.-S."/>
            <person name="Busman M."/>
            <person name="Brown D.W."/>
            <person name="Divon H."/>
            <person name="Uhlig S."/>
            <person name="Proctor R.H."/>
        </authorList>
    </citation>
    <scope>NUCLEOTIDE SEQUENCE [LARGE SCALE GENOMIC DNA]</scope>
    <source>
        <strain evidence="2 3">NRRL 13308</strain>
    </source>
</reference>
<dbReference type="PANTHER" id="PTHR35802">
    <property type="entry name" value="PROTEASE SYNTHASE AND SPORULATION PROTEIN PAI 2"/>
    <property type="match status" value="1"/>
</dbReference>
<evidence type="ECO:0000259" key="1">
    <source>
        <dbReference type="PROSITE" id="PS51186"/>
    </source>
</evidence>
<sequence length="437" mass="49063">MIAKDSQQPHKEVIIKPATLTDAARIAELGAHVFTITFGHSVEPHELNAFLEESYTEASIINDLNDANKDVIIATNSNDDFLGFAYLTRGSSEPCVENMEKTVELQRIYVHPDSHGAGVGKALEKAIESIAKEQGFKNLWLGVWEENPRAIRAYEKWGYKQVGDHDFTIGSIVQTDHIMVKNIPDTPTMYIRAAHAEADLRVLRRLIHENPLGMLTTGIKSQTHSFLQSSHIPFLLEVKDESSETELGRLRGHLARQNPQSKAMIEHCTSNPSLKSYLEDEVLVIFTKPAHHYVTPKFYTETKPANGKVVPTWNYAAAQVYGKARIYYENNEETSSFLGRAISDLTDHNERGAMGYTAESQWKVSDAPEKYVELLKRNIIGIEIEVTKLEGKFKMSQEMGHGDREGVIKGFEGLGTEVGDEVARVVKERGELKDQKK</sequence>
<dbReference type="PANTHER" id="PTHR35802:SF1">
    <property type="entry name" value="PROTEASE SYNTHASE AND SPORULATION PROTEIN PAI 2"/>
    <property type="match status" value="1"/>
</dbReference>
<evidence type="ECO:0000313" key="2">
    <source>
        <dbReference type="EMBL" id="KAF4426559.1"/>
    </source>
</evidence>
<accession>A0A8H4JGG6</accession>
<gene>
    <name evidence="2" type="ORF">FACUT_9869</name>
</gene>
<feature type="domain" description="N-acetyltransferase" evidence="1">
    <location>
        <begin position="13"/>
        <end position="184"/>
    </location>
</feature>
<dbReference type="Proteomes" id="UP000536711">
    <property type="component" value="Unassembled WGS sequence"/>
</dbReference>
<dbReference type="GO" id="GO:0016747">
    <property type="term" value="F:acyltransferase activity, transferring groups other than amino-acyl groups"/>
    <property type="evidence" value="ECO:0007669"/>
    <property type="project" value="InterPro"/>
</dbReference>
<dbReference type="InterPro" id="IPR007396">
    <property type="entry name" value="TR_PAI2-type"/>
</dbReference>
<organism evidence="2 3">
    <name type="scientific">Fusarium acutatum</name>
    <dbReference type="NCBI Taxonomy" id="78861"/>
    <lineage>
        <taxon>Eukaryota</taxon>
        <taxon>Fungi</taxon>
        <taxon>Dikarya</taxon>
        <taxon>Ascomycota</taxon>
        <taxon>Pezizomycotina</taxon>
        <taxon>Sordariomycetes</taxon>
        <taxon>Hypocreomycetidae</taxon>
        <taxon>Hypocreales</taxon>
        <taxon>Nectriaceae</taxon>
        <taxon>Fusarium</taxon>
        <taxon>Fusarium fujikuroi species complex</taxon>
    </lineage>
</organism>
<dbReference type="Pfam" id="PF00583">
    <property type="entry name" value="Acetyltransf_1"/>
    <property type="match status" value="1"/>
</dbReference>
<dbReference type="InterPro" id="IPR000182">
    <property type="entry name" value="GNAT_dom"/>
</dbReference>
<proteinExistence type="predicted"/>
<dbReference type="PROSITE" id="PS51186">
    <property type="entry name" value="GNAT"/>
    <property type="match status" value="1"/>
</dbReference>
<dbReference type="AlphaFoldDB" id="A0A8H4JGG6"/>
<dbReference type="CDD" id="cd04301">
    <property type="entry name" value="NAT_SF"/>
    <property type="match status" value="1"/>
</dbReference>
<comment type="caution">
    <text evidence="2">The sequence shown here is derived from an EMBL/GenBank/DDBJ whole genome shotgun (WGS) entry which is preliminary data.</text>
</comment>
<dbReference type="OrthoDB" id="2101473at2759"/>
<keyword evidence="3" id="KW-1185">Reference proteome</keyword>